<feature type="region of interest" description="Disordered" evidence="1">
    <location>
        <begin position="1"/>
        <end position="23"/>
    </location>
</feature>
<dbReference type="RefSeq" id="WP_002730488.1">
    <property type="nucleotide sequence ID" value="NZ_CAHP01000035.1"/>
</dbReference>
<dbReference type="Proteomes" id="UP000004169">
    <property type="component" value="Unassembled WGS sequence"/>
</dbReference>
<dbReference type="AlphaFoldDB" id="H8FWH5"/>
<dbReference type="STRING" id="1150626.PHAMO_400094"/>
<sequence>MTQTVPKPSQPPRRPFSREGRPAEIEGMALVALRTMSPVEMAQVTKALKRGRHLRCSLGEAPFEPDGC</sequence>
<dbReference type="EMBL" id="CAHP01000035">
    <property type="protein sequence ID" value="CCG42713.1"/>
    <property type="molecule type" value="Genomic_DNA"/>
</dbReference>
<comment type="caution">
    <text evidence="2">The sequence shown here is derived from an EMBL/GenBank/DDBJ whole genome shotgun (WGS) entry which is preliminary data.</text>
</comment>
<protein>
    <submittedName>
        <fullName evidence="2">Uncharacterized protein</fullName>
    </submittedName>
</protein>
<accession>H8FWH5</accession>
<evidence type="ECO:0000313" key="2">
    <source>
        <dbReference type="EMBL" id="CCG42713.1"/>
    </source>
</evidence>
<reference evidence="2 3" key="1">
    <citation type="journal article" date="2012" name="J. Bacteriol.">
        <title>Draft Genome Sequence of the Purple Photosynthetic Bacterium Phaeospirillum molischianum DSM120, a Particularly Versatile Bacterium.</title>
        <authorList>
            <person name="Duquesne K."/>
            <person name="Prima V."/>
            <person name="Ji B."/>
            <person name="Rouy Z."/>
            <person name="Medigue C."/>
            <person name="Talla E."/>
            <person name="Sturgis J.N."/>
        </authorList>
    </citation>
    <scope>NUCLEOTIDE SEQUENCE [LARGE SCALE GENOMIC DNA]</scope>
    <source>
        <strain evidence="3">DSM120</strain>
    </source>
</reference>
<evidence type="ECO:0000313" key="3">
    <source>
        <dbReference type="Proteomes" id="UP000004169"/>
    </source>
</evidence>
<gene>
    <name evidence="2" type="ORF">PHAMO_400094</name>
</gene>
<proteinExistence type="predicted"/>
<name>H8FWH5_MAGML</name>
<organism evidence="2 3">
    <name type="scientific">Magnetospirillum molischianum DSM 120</name>
    <dbReference type="NCBI Taxonomy" id="1150626"/>
    <lineage>
        <taxon>Bacteria</taxon>
        <taxon>Pseudomonadati</taxon>
        <taxon>Pseudomonadota</taxon>
        <taxon>Alphaproteobacteria</taxon>
        <taxon>Rhodospirillales</taxon>
        <taxon>Rhodospirillaceae</taxon>
        <taxon>Magnetospirillum</taxon>
    </lineage>
</organism>
<evidence type="ECO:0000256" key="1">
    <source>
        <dbReference type="SAM" id="MobiDB-lite"/>
    </source>
</evidence>
<keyword evidence="3" id="KW-1185">Reference proteome</keyword>